<evidence type="ECO:0000256" key="1">
    <source>
        <dbReference type="ARBA" id="ARBA00023157"/>
    </source>
</evidence>
<keyword evidence="4" id="KW-0675">Receptor</keyword>
<evidence type="ECO:0000313" key="5">
    <source>
        <dbReference type="Proteomes" id="UP000031668"/>
    </source>
</evidence>
<gene>
    <name evidence="4" type="ORF">RF11_10460</name>
</gene>
<keyword evidence="1 2" id="KW-1015">Disulfide bond</keyword>
<dbReference type="InterPro" id="IPR036055">
    <property type="entry name" value="LDL_receptor-like_sf"/>
</dbReference>
<dbReference type="Proteomes" id="UP000031668">
    <property type="component" value="Unassembled WGS sequence"/>
</dbReference>
<dbReference type="InterPro" id="IPR002172">
    <property type="entry name" value="LDrepeatLR_classA_rpt"/>
</dbReference>
<evidence type="ECO:0000259" key="3">
    <source>
        <dbReference type="Pfam" id="PF15901"/>
    </source>
</evidence>
<organism evidence="4 5">
    <name type="scientific">Thelohanellus kitauei</name>
    <name type="common">Myxosporean</name>
    <dbReference type="NCBI Taxonomy" id="669202"/>
    <lineage>
        <taxon>Eukaryota</taxon>
        <taxon>Metazoa</taxon>
        <taxon>Cnidaria</taxon>
        <taxon>Myxozoa</taxon>
        <taxon>Myxosporea</taxon>
        <taxon>Bivalvulida</taxon>
        <taxon>Platysporina</taxon>
        <taxon>Myxobolidae</taxon>
        <taxon>Thelohanellus</taxon>
    </lineage>
</organism>
<dbReference type="InterPro" id="IPR031777">
    <property type="entry name" value="Sortilin_C"/>
</dbReference>
<evidence type="ECO:0000256" key="2">
    <source>
        <dbReference type="PROSITE-ProRule" id="PRU00124"/>
    </source>
</evidence>
<dbReference type="InterPro" id="IPR023415">
    <property type="entry name" value="LDLR_class-A_CS"/>
</dbReference>
<dbReference type="OrthoDB" id="5946163at2759"/>
<evidence type="ECO:0000313" key="4">
    <source>
        <dbReference type="EMBL" id="KII75165.1"/>
    </source>
</evidence>
<keyword evidence="5" id="KW-1185">Reference proteome</keyword>
<protein>
    <submittedName>
        <fullName evidence="4">Sortilin-related receptor</fullName>
    </submittedName>
</protein>
<sequence>MDGRMYMNFPYKQNQLQTLRSTNLGRTWHEMKFLNAGYNPPVHFKLSLHDPQSITRNSEEVDIHYQQLADRLLPFITFDSGYSWKTAPKTRSKLIMLNFGMVILSVDMDTNYINYSSDEAVTWNPYEIFTNKPKILYMGRFTETSQKALIVAKETKTNEILFKIVDLSQTFNNDCGKNDYHSWELPISDGFCHLGHGYKMMTRQPQSHCVDTMKWHVVEILKCKCTPDSFGCIFGYQPFADICVPEFLLGMQYEPVMCTGTSSDKEHQLGFVHLSQDTCIAVDFYNGVTRIAPELCVNKDYTDFLLLFTSDRMYMSRIESHRSDIVNKMPIPIDPFIKASVENPIAFDFPGQMVYSLTDKYITQFPFFGISQASIYFLNDTILEMTFDPAAQALIFMTHQRQLKLLSLLTNFQHVISEDVVAFKHAPHQRLISFVTSKNMVCYGNLMETPKCDKQNFDVTQAFVDYNESKAYFLTTNKVLKIQTFEQDVGDMPDTLSLIDVSDFAIYDDHLYYLTQGNLMFKESESGRHGMLIVENHNFNRLQFHRVWLQKPLCAGFFCKNSKCISNNVRCNGIDECGDNSDETECPSMRGCLS</sequence>
<dbReference type="SUPFAM" id="SSF110296">
    <property type="entry name" value="Oligoxyloglucan reducing end-specific cellobiohydrolase"/>
    <property type="match status" value="1"/>
</dbReference>
<comment type="caution">
    <text evidence="4">The sequence shown here is derived from an EMBL/GenBank/DDBJ whole genome shotgun (WGS) entry which is preliminary data.</text>
</comment>
<name>A0A0C2NFP3_THEKT</name>
<dbReference type="EMBL" id="JWZT01000019">
    <property type="protein sequence ID" value="KII75165.1"/>
    <property type="molecule type" value="Genomic_DNA"/>
</dbReference>
<dbReference type="GO" id="GO:0006892">
    <property type="term" value="P:post-Golgi vesicle-mediated transport"/>
    <property type="evidence" value="ECO:0007669"/>
    <property type="project" value="TreeGrafter"/>
</dbReference>
<comment type="caution">
    <text evidence="2">Lacks conserved residue(s) required for the propagation of feature annotation.</text>
</comment>
<dbReference type="Pfam" id="PF00057">
    <property type="entry name" value="Ldl_recept_a"/>
    <property type="match status" value="1"/>
</dbReference>
<dbReference type="SMART" id="SM00192">
    <property type="entry name" value="LDLa"/>
    <property type="match status" value="1"/>
</dbReference>
<dbReference type="Gene3D" id="4.10.400.10">
    <property type="entry name" value="Low-density Lipoprotein Receptor"/>
    <property type="match status" value="1"/>
</dbReference>
<dbReference type="InterPro" id="IPR050310">
    <property type="entry name" value="VPS10-sortilin"/>
</dbReference>
<dbReference type="PANTHER" id="PTHR12106:SF27">
    <property type="entry name" value="SORTILIN-RELATED RECEPTOR"/>
    <property type="match status" value="1"/>
</dbReference>
<dbReference type="AlphaFoldDB" id="A0A0C2NFP3"/>
<dbReference type="GO" id="GO:0005794">
    <property type="term" value="C:Golgi apparatus"/>
    <property type="evidence" value="ECO:0007669"/>
    <property type="project" value="TreeGrafter"/>
</dbReference>
<dbReference type="PROSITE" id="PS50068">
    <property type="entry name" value="LDLRA_2"/>
    <property type="match status" value="1"/>
</dbReference>
<dbReference type="SUPFAM" id="SSF57424">
    <property type="entry name" value="LDL receptor-like module"/>
    <property type="match status" value="1"/>
</dbReference>
<dbReference type="GO" id="GO:0016020">
    <property type="term" value="C:membrane"/>
    <property type="evidence" value="ECO:0007669"/>
    <property type="project" value="TreeGrafter"/>
</dbReference>
<dbReference type="PROSITE" id="PS01209">
    <property type="entry name" value="LDLRA_1"/>
    <property type="match status" value="1"/>
</dbReference>
<proteinExistence type="predicted"/>
<feature type="disulfide bond" evidence="2">
    <location>
        <begin position="559"/>
        <end position="577"/>
    </location>
</feature>
<reference evidence="4 5" key="1">
    <citation type="journal article" date="2014" name="Genome Biol. Evol.">
        <title>The genome of the myxosporean Thelohanellus kitauei shows adaptations to nutrient acquisition within its fish host.</title>
        <authorList>
            <person name="Yang Y."/>
            <person name="Xiong J."/>
            <person name="Zhou Z."/>
            <person name="Huo F."/>
            <person name="Miao W."/>
            <person name="Ran C."/>
            <person name="Liu Y."/>
            <person name="Zhang J."/>
            <person name="Feng J."/>
            <person name="Wang M."/>
            <person name="Wang M."/>
            <person name="Wang L."/>
            <person name="Yao B."/>
        </authorList>
    </citation>
    <scope>NUCLEOTIDE SEQUENCE [LARGE SCALE GENOMIC DNA]</scope>
    <source>
        <strain evidence="4">Wuqing</strain>
    </source>
</reference>
<dbReference type="Pfam" id="PF15901">
    <property type="entry name" value="Sortilin_C"/>
    <property type="match status" value="1"/>
</dbReference>
<feature type="domain" description="Sortilin C-terminal" evidence="3">
    <location>
        <begin position="143"/>
        <end position="280"/>
    </location>
</feature>
<feature type="disulfide bond" evidence="2">
    <location>
        <begin position="571"/>
        <end position="586"/>
    </location>
</feature>
<dbReference type="PANTHER" id="PTHR12106">
    <property type="entry name" value="SORTILIN RELATED"/>
    <property type="match status" value="1"/>
</dbReference>
<accession>A0A0C2NFP3</accession>
<dbReference type="CDD" id="cd00112">
    <property type="entry name" value="LDLa"/>
    <property type="match status" value="1"/>
</dbReference>